<feature type="non-terminal residue" evidence="9">
    <location>
        <position position="1"/>
    </location>
</feature>
<dbReference type="Pfam" id="PF00450">
    <property type="entry name" value="Peptidase_S10"/>
    <property type="match status" value="1"/>
</dbReference>
<dbReference type="PROSITE" id="PS00560">
    <property type="entry name" value="CARBOXYPEPT_SER_HIS"/>
    <property type="match status" value="1"/>
</dbReference>
<evidence type="ECO:0000256" key="7">
    <source>
        <dbReference type="ARBA" id="ARBA00023180"/>
    </source>
</evidence>
<dbReference type="PANTHER" id="PTHR11802:SF59">
    <property type="entry name" value="CARBOXYPEPTIDASE"/>
    <property type="match status" value="1"/>
</dbReference>
<dbReference type="Proteomes" id="UP000324897">
    <property type="component" value="Chromosome 3"/>
</dbReference>
<keyword evidence="3 8" id="KW-0645">Protease</keyword>
<dbReference type="SUPFAM" id="SSF53474">
    <property type="entry name" value="alpha/beta-Hydrolases"/>
    <property type="match status" value="1"/>
</dbReference>
<organism evidence="9 10">
    <name type="scientific">Eragrostis curvula</name>
    <name type="common">weeping love grass</name>
    <dbReference type="NCBI Taxonomy" id="38414"/>
    <lineage>
        <taxon>Eukaryota</taxon>
        <taxon>Viridiplantae</taxon>
        <taxon>Streptophyta</taxon>
        <taxon>Embryophyta</taxon>
        <taxon>Tracheophyta</taxon>
        <taxon>Spermatophyta</taxon>
        <taxon>Magnoliopsida</taxon>
        <taxon>Liliopsida</taxon>
        <taxon>Poales</taxon>
        <taxon>Poaceae</taxon>
        <taxon>PACMAD clade</taxon>
        <taxon>Chloridoideae</taxon>
        <taxon>Eragrostideae</taxon>
        <taxon>Eragrostidinae</taxon>
        <taxon>Eragrostis</taxon>
    </lineage>
</organism>
<comment type="caution">
    <text evidence="9">The sequence shown here is derived from an EMBL/GenBank/DDBJ whole genome shotgun (WGS) entry which is preliminary data.</text>
</comment>
<dbReference type="GO" id="GO:0005773">
    <property type="term" value="C:vacuole"/>
    <property type="evidence" value="ECO:0007669"/>
    <property type="project" value="TreeGrafter"/>
</dbReference>
<dbReference type="FunFam" id="3.40.50.11320:FF:000001">
    <property type="entry name" value="Carboxypeptidase"/>
    <property type="match status" value="1"/>
</dbReference>
<evidence type="ECO:0000256" key="1">
    <source>
        <dbReference type="ARBA" id="ARBA00009431"/>
    </source>
</evidence>
<dbReference type="OrthoDB" id="443318at2759"/>
<comment type="similarity">
    <text evidence="1 8">Belongs to the peptidase S10 family.</text>
</comment>
<dbReference type="GO" id="GO:0004185">
    <property type="term" value="F:serine-type carboxypeptidase activity"/>
    <property type="evidence" value="ECO:0007669"/>
    <property type="project" value="UniProtKB-UniRule"/>
</dbReference>
<feature type="chain" id="PRO_5023968366" description="Carboxypeptidase" evidence="8">
    <location>
        <begin position="21"/>
        <end position="460"/>
    </location>
</feature>
<dbReference type="InterPro" id="IPR018202">
    <property type="entry name" value="Ser_caboxypep_ser_AS"/>
</dbReference>
<evidence type="ECO:0000256" key="2">
    <source>
        <dbReference type="ARBA" id="ARBA00022645"/>
    </source>
</evidence>
<feature type="signal peptide" evidence="8">
    <location>
        <begin position="1"/>
        <end position="20"/>
    </location>
</feature>
<proteinExistence type="inferred from homology"/>
<sequence length="460" mass="52007">MTSISFCLLLLCVAAQHADASQRAQLREFIKSRRNDDYNRDTFNVNDAISFRATSIQSTGYSGSDQRALKVADKIAALPGQPEDVDFDQYSGYITVDEKNGRALFYYFVEAPQDASTKPLLLWLNGGPGCSSFGYGAMQELGPFRVNSDSKTLSRNKNAWNNDQRTADDAYLFFVNWFERFPEYKDRPFYISGESYAGHYVPQLAATILLHNRYNGRTIINLRAILVGNPVIDWNTNTKGQRDYLWSHGVISDEIFDNITKNCNFDNTDGANCDGAWDALDDSQINEYNIYAPICINAQNGAYYPSGYLPGYDPCIDYYTLAYLNDPLVQNAFHAKMTKWSGCTKLLHWKDAPISMVPTIRWLIDKKLPVWIFSGDFDSVCPLPSTRYSIHELDINVTIPWRPWITNQEVGGYVQQYTGGFTIASVRGAGHLVPSFQPERALVLLDSFLKGVLPPYIQDQ</sequence>
<keyword evidence="5 8" id="KW-0378">Hydrolase</keyword>
<keyword evidence="10" id="KW-1185">Reference proteome</keyword>
<dbReference type="PANTHER" id="PTHR11802">
    <property type="entry name" value="SERINE PROTEASE FAMILY S10 SERINE CARBOXYPEPTIDASE"/>
    <property type="match status" value="1"/>
</dbReference>
<protein>
    <recommendedName>
        <fullName evidence="8">Carboxypeptidase</fullName>
        <ecNumber evidence="8">3.4.16.-</ecNumber>
    </recommendedName>
</protein>
<dbReference type="PROSITE" id="PS00131">
    <property type="entry name" value="CARBOXYPEPT_SER_SER"/>
    <property type="match status" value="1"/>
</dbReference>
<dbReference type="InterPro" id="IPR001563">
    <property type="entry name" value="Peptidase_S10"/>
</dbReference>
<accession>A0A5J9TFS4</accession>
<evidence type="ECO:0000313" key="9">
    <source>
        <dbReference type="EMBL" id="TVU09868.1"/>
    </source>
</evidence>
<dbReference type="Gene3D" id="3.40.50.1820">
    <property type="entry name" value="alpha/beta hydrolase"/>
    <property type="match status" value="2"/>
</dbReference>
<dbReference type="GO" id="GO:0006508">
    <property type="term" value="P:proteolysis"/>
    <property type="evidence" value="ECO:0007669"/>
    <property type="project" value="UniProtKB-KW"/>
</dbReference>
<evidence type="ECO:0000256" key="4">
    <source>
        <dbReference type="ARBA" id="ARBA00022729"/>
    </source>
</evidence>
<keyword evidence="6" id="KW-1015">Disulfide bond</keyword>
<gene>
    <name evidence="9" type="ORF">EJB05_43365</name>
</gene>
<name>A0A5J9TFS4_9POAL</name>
<evidence type="ECO:0000256" key="8">
    <source>
        <dbReference type="RuleBase" id="RU361156"/>
    </source>
</evidence>
<keyword evidence="7" id="KW-0325">Glycoprotein</keyword>
<dbReference type="EC" id="3.4.16.-" evidence="8"/>
<dbReference type="EMBL" id="RWGY01000039">
    <property type="protein sequence ID" value="TVU09868.1"/>
    <property type="molecule type" value="Genomic_DNA"/>
</dbReference>
<dbReference type="Gramene" id="TVU09868">
    <property type="protein sequence ID" value="TVU09868"/>
    <property type="gene ID" value="EJB05_43365"/>
</dbReference>
<evidence type="ECO:0000256" key="5">
    <source>
        <dbReference type="ARBA" id="ARBA00022801"/>
    </source>
</evidence>
<keyword evidence="4 8" id="KW-0732">Signal</keyword>
<dbReference type="InterPro" id="IPR029058">
    <property type="entry name" value="AB_hydrolase_fold"/>
</dbReference>
<evidence type="ECO:0000313" key="10">
    <source>
        <dbReference type="Proteomes" id="UP000324897"/>
    </source>
</evidence>
<dbReference type="PRINTS" id="PR00724">
    <property type="entry name" value="CRBOXYPTASEC"/>
</dbReference>
<evidence type="ECO:0000256" key="6">
    <source>
        <dbReference type="ARBA" id="ARBA00023157"/>
    </source>
</evidence>
<keyword evidence="2 8" id="KW-0121">Carboxypeptidase</keyword>
<evidence type="ECO:0000256" key="3">
    <source>
        <dbReference type="ARBA" id="ARBA00022670"/>
    </source>
</evidence>
<reference evidence="9 10" key="1">
    <citation type="journal article" date="2019" name="Sci. Rep.">
        <title>A high-quality genome of Eragrostis curvula grass provides insights into Poaceae evolution and supports new strategies to enhance forage quality.</title>
        <authorList>
            <person name="Carballo J."/>
            <person name="Santos B.A.C.M."/>
            <person name="Zappacosta D."/>
            <person name="Garbus I."/>
            <person name="Selva J.P."/>
            <person name="Gallo C.A."/>
            <person name="Diaz A."/>
            <person name="Albertini E."/>
            <person name="Caccamo M."/>
            <person name="Echenique V."/>
        </authorList>
    </citation>
    <scope>NUCLEOTIDE SEQUENCE [LARGE SCALE GENOMIC DNA]</scope>
    <source>
        <strain evidence="10">cv. Victoria</strain>
        <tissue evidence="9">Leaf</tissue>
    </source>
</reference>
<dbReference type="Gene3D" id="6.10.250.940">
    <property type="match status" value="1"/>
</dbReference>
<dbReference type="InterPro" id="IPR033124">
    <property type="entry name" value="Ser_caboxypep_his_AS"/>
</dbReference>
<dbReference type="AlphaFoldDB" id="A0A5J9TFS4"/>
<dbReference type="Gene3D" id="3.40.50.11320">
    <property type="match status" value="1"/>
</dbReference>